<dbReference type="GO" id="GO:0015074">
    <property type="term" value="P:DNA integration"/>
    <property type="evidence" value="ECO:0007669"/>
    <property type="project" value="InterPro"/>
</dbReference>
<organism evidence="3">
    <name type="scientific">hydrothermal vent metagenome</name>
    <dbReference type="NCBI Taxonomy" id="652676"/>
    <lineage>
        <taxon>unclassified sequences</taxon>
        <taxon>metagenomes</taxon>
        <taxon>ecological metagenomes</taxon>
    </lineage>
</organism>
<dbReference type="InterPro" id="IPR002104">
    <property type="entry name" value="Integrase_catalytic"/>
</dbReference>
<feature type="domain" description="Tyr recombinase" evidence="2">
    <location>
        <begin position="13"/>
        <end position="79"/>
    </location>
</feature>
<proteinExistence type="predicted"/>
<evidence type="ECO:0000256" key="1">
    <source>
        <dbReference type="ARBA" id="ARBA00023172"/>
    </source>
</evidence>
<dbReference type="Gene3D" id="1.10.443.10">
    <property type="entry name" value="Intergrase catalytic core"/>
    <property type="match status" value="1"/>
</dbReference>
<sequence length="79" mass="8975">MAVTLAVPKKPQRIPELLTREEVGRILTACENPKHRMMLIMGYGCGLRVSERVSLKVGYIDGERRLLRIDQGKGARIVW</sequence>
<reference evidence="3" key="1">
    <citation type="submission" date="2018-06" db="EMBL/GenBank/DDBJ databases">
        <authorList>
            <person name="Zhirakovskaya E."/>
        </authorList>
    </citation>
    <scope>NUCLEOTIDE SEQUENCE</scope>
</reference>
<evidence type="ECO:0000259" key="2">
    <source>
        <dbReference type="PROSITE" id="PS51898"/>
    </source>
</evidence>
<dbReference type="InterPro" id="IPR013762">
    <property type="entry name" value="Integrase-like_cat_sf"/>
</dbReference>
<keyword evidence="1" id="KW-0233">DNA recombination</keyword>
<evidence type="ECO:0000313" key="3">
    <source>
        <dbReference type="EMBL" id="VAW93608.1"/>
    </source>
</evidence>
<protein>
    <recommendedName>
        <fullName evidence="2">Tyr recombinase domain-containing protein</fullName>
    </recommendedName>
</protein>
<dbReference type="GO" id="GO:0006310">
    <property type="term" value="P:DNA recombination"/>
    <property type="evidence" value="ECO:0007669"/>
    <property type="project" value="UniProtKB-KW"/>
</dbReference>
<dbReference type="InterPro" id="IPR011010">
    <property type="entry name" value="DNA_brk_join_enz"/>
</dbReference>
<dbReference type="PROSITE" id="PS51898">
    <property type="entry name" value="TYR_RECOMBINASE"/>
    <property type="match status" value="1"/>
</dbReference>
<accession>A0A3B0ZJG3</accession>
<dbReference type="AlphaFoldDB" id="A0A3B0ZJG3"/>
<dbReference type="SUPFAM" id="SSF56349">
    <property type="entry name" value="DNA breaking-rejoining enzymes"/>
    <property type="match status" value="1"/>
</dbReference>
<dbReference type="Pfam" id="PF00589">
    <property type="entry name" value="Phage_integrase"/>
    <property type="match status" value="1"/>
</dbReference>
<dbReference type="EMBL" id="UOFU01000032">
    <property type="protein sequence ID" value="VAW93608.1"/>
    <property type="molecule type" value="Genomic_DNA"/>
</dbReference>
<dbReference type="GO" id="GO:0003677">
    <property type="term" value="F:DNA binding"/>
    <property type="evidence" value="ECO:0007669"/>
    <property type="project" value="InterPro"/>
</dbReference>
<gene>
    <name evidence="3" type="ORF">MNBD_GAMMA20-2282</name>
</gene>
<name>A0A3B0ZJG3_9ZZZZ</name>